<reference evidence="2 3" key="1">
    <citation type="submission" date="2017-02" db="EMBL/GenBank/DDBJ databases">
        <title>Streptomyces pactum ACT12 Genome sequencing and assembly.</title>
        <authorList>
            <person name="Xue Q."/>
            <person name="Yan X."/>
            <person name="Jia L."/>
            <person name="Yan H."/>
        </authorList>
    </citation>
    <scope>NUCLEOTIDE SEQUENCE [LARGE SCALE GENOMIC DNA]</scope>
    <source>
        <strain evidence="2 3">ACT12</strain>
    </source>
</reference>
<proteinExistence type="predicted"/>
<dbReference type="AlphaFoldDB" id="A0A1S6JBD3"/>
<name>A0A1S6JBD3_9ACTN</name>
<evidence type="ECO:0000256" key="1">
    <source>
        <dbReference type="SAM" id="MobiDB-lite"/>
    </source>
</evidence>
<organism evidence="2 3">
    <name type="scientific">Streptomyces pactum</name>
    <dbReference type="NCBI Taxonomy" id="68249"/>
    <lineage>
        <taxon>Bacteria</taxon>
        <taxon>Bacillati</taxon>
        <taxon>Actinomycetota</taxon>
        <taxon>Actinomycetes</taxon>
        <taxon>Kitasatosporales</taxon>
        <taxon>Streptomycetaceae</taxon>
        <taxon>Streptomyces</taxon>
    </lineage>
</organism>
<keyword evidence="3" id="KW-1185">Reference proteome</keyword>
<accession>A0A1S6JBD3</accession>
<sequence length="63" mass="6447">MRHTVRRSFRGVEQAVADGRSTLRGKAHTVGSGAASGATPARSALGTTRIPDKVPECGTDSGP</sequence>
<protein>
    <submittedName>
        <fullName evidence="2">Uncharacterized protein</fullName>
    </submittedName>
</protein>
<dbReference type="EMBL" id="CP019724">
    <property type="protein sequence ID" value="AQS69076.1"/>
    <property type="molecule type" value="Genomic_DNA"/>
</dbReference>
<evidence type="ECO:0000313" key="3">
    <source>
        <dbReference type="Proteomes" id="UP000189443"/>
    </source>
</evidence>
<dbReference type="KEGG" id="spac:B1H29_21120"/>
<gene>
    <name evidence="2" type="ORF">B1H29_21120</name>
</gene>
<feature type="region of interest" description="Disordered" evidence="1">
    <location>
        <begin position="22"/>
        <end position="63"/>
    </location>
</feature>
<evidence type="ECO:0000313" key="2">
    <source>
        <dbReference type="EMBL" id="AQS69076.1"/>
    </source>
</evidence>
<dbReference type="Proteomes" id="UP000189443">
    <property type="component" value="Chromosome"/>
</dbReference>